<dbReference type="Proteomes" id="UP000587608">
    <property type="component" value="Unassembled WGS sequence"/>
</dbReference>
<gene>
    <name evidence="2" type="ORF">H1X69_24690</name>
</gene>
<feature type="region of interest" description="Disordered" evidence="1">
    <location>
        <begin position="45"/>
        <end position="84"/>
    </location>
</feature>
<evidence type="ECO:0000313" key="3">
    <source>
        <dbReference type="Proteomes" id="UP000587608"/>
    </source>
</evidence>
<proteinExistence type="predicted"/>
<accession>A0A7W2HWT8</accession>
<comment type="caution">
    <text evidence="2">The sequence shown here is derived from an EMBL/GenBank/DDBJ whole genome shotgun (WGS) entry which is preliminary data.</text>
</comment>
<dbReference type="AlphaFoldDB" id="A0A7W2HWT8"/>
<organism evidence="2 3">
    <name type="scientific">Streptomyces griseoaurantiacus</name>
    <dbReference type="NCBI Taxonomy" id="68213"/>
    <lineage>
        <taxon>Bacteria</taxon>
        <taxon>Bacillati</taxon>
        <taxon>Actinomycetota</taxon>
        <taxon>Actinomycetes</taxon>
        <taxon>Kitasatosporales</taxon>
        <taxon>Streptomycetaceae</taxon>
        <taxon>Streptomyces</taxon>
        <taxon>Streptomyces aurantiacus group</taxon>
    </lineage>
</organism>
<protein>
    <submittedName>
        <fullName evidence="2">Uncharacterized protein</fullName>
    </submittedName>
</protein>
<feature type="compositionally biased region" description="Low complexity" evidence="1">
    <location>
        <begin position="45"/>
        <end position="62"/>
    </location>
</feature>
<sequence>MKLSLALASSSPAARKIRRRVLLGALFLAVLLVVAGALAYLTRPQHASPGPGASASAAGSPSTNREKPSSVATGPDALSPPSSAREPLAYAKAAAVALWSYDTRSHSQPEQVALLHRWLSKQTDIADVDSVDSQVPSPTLWGRMADSGQYATATASDARFPDAFTDALRENHGRLTETYVYAVTVTGKQAIAWNDSPRGGAESRTVTLAVQCLPDHACALVGVLPAVAR</sequence>
<dbReference type="EMBL" id="JACERG010000017">
    <property type="protein sequence ID" value="MBA5224574.1"/>
    <property type="molecule type" value="Genomic_DNA"/>
</dbReference>
<evidence type="ECO:0000313" key="2">
    <source>
        <dbReference type="EMBL" id="MBA5224574.1"/>
    </source>
</evidence>
<name>A0A7W2HWT8_9ACTN</name>
<evidence type="ECO:0000256" key="1">
    <source>
        <dbReference type="SAM" id="MobiDB-lite"/>
    </source>
</evidence>
<reference evidence="2 3" key="1">
    <citation type="submission" date="2020-07" db="EMBL/GenBank/DDBJ databases">
        <title>Differential regulation of undecylprodigiosin biosynthesis in the yeast-scavenging Streptomyces strain MBK6.</title>
        <authorList>
            <person name="Baral B."/>
            <person name="Siitonen V."/>
            <person name="Laughlin M."/>
            <person name="Yamada K."/>
            <person name="Ilomaeki M."/>
            <person name="Metsae-Ketelae M."/>
            <person name="Niemi J."/>
        </authorList>
    </citation>
    <scope>NUCLEOTIDE SEQUENCE [LARGE SCALE GENOMIC DNA]</scope>
    <source>
        <strain evidence="2 3">MBK6</strain>
    </source>
</reference>